<sequence>MFIGTILDAWFEQSQGTVPNQGNAEARGVIHIPSHRVRFAHYIQHCEKIVSVVCLVHLFLMSSEHYQQPKALELTMDKGFHLVTLCFCFLLLVKICVIRSGVFSDK</sequence>
<dbReference type="Proteomes" id="UP001497482">
    <property type="component" value="Chromosome 14"/>
</dbReference>
<evidence type="ECO:0000256" key="1">
    <source>
        <dbReference type="SAM" id="Phobius"/>
    </source>
</evidence>
<organism evidence="2 3">
    <name type="scientific">Knipowitschia caucasica</name>
    <name type="common">Caucasian dwarf goby</name>
    <name type="synonym">Pomatoschistus caucasicus</name>
    <dbReference type="NCBI Taxonomy" id="637954"/>
    <lineage>
        <taxon>Eukaryota</taxon>
        <taxon>Metazoa</taxon>
        <taxon>Chordata</taxon>
        <taxon>Craniata</taxon>
        <taxon>Vertebrata</taxon>
        <taxon>Euteleostomi</taxon>
        <taxon>Actinopterygii</taxon>
        <taxon>Neopterygii</taxon>
        <taxon>Teleostei</taxon>
        <taxon>Neoteleostei</taxon>
        <taxon>Acanthomorphata</taxon>
        <taxon>Gobiaria</taxon>
        <taxon>Gobiiformes</taxon>
        <taxon>Gobioidei</taxon>
        <taxon>Gobiidae</taxon>
        <taxon>Gobiinae</taxon>
        <taxon>Knipowitschia</taxon>
    </lineage>
</organism>
<proteinExistence type="predicted"/>
<reference evidence="2 3" key="1">
    <citation type="submission" date="2024-04" db="EMBL/GenBank/DDBJ databases">
        <authorList>
            <person name="Waldvogel A.-M."/>
            <person name="Schoenle A."/>
        </authorList>
    </citation>
    <scope>NUCLEOTIDE SEQUENCE [LARGE SCALE GENOMIC DNA]</scope>
</reference>
<keyword evidence="1" id="KW-0472">Membrane</keyword>
<dbReference type="EMBL" id="OZ035836">
    <property type="protein sequence ID" value="CAL1580313.1"/>
    <property type="molecule type" value="Genomic_DNA"/>
</dbReference>
<dbReference type="AlphaFoldDB" id="A0AAV2JVU4"/>
<keyword evidence="1" id="KW-0812">Transmembrane</keyword>
<gene>
    <name evidence="2" type="ORF">KC01_LOCUS11177</name>
</gene>
<evidence type="ECO:0000313" key="2">
    <source>
        <dbReference type="EMBL" id="CAL1580313.1"/>
    </source>
</evidence>
<keyword evidence="3" id="KW-1185">Reference proteome</keyword>
<feature type="transmembrane region" description="Helical" evidence="1">
    <location>
        <begin position="80"/>
        <end position="102"/>
    </location>
</feature>
<keyword evidence="1" id="KW-1133">Transmembrane helix</keyword>
<evidence type="ECO:0000313" key="3">
    <source>
        <dbReference type="Proteomes" id="UP001497482"/>
    </source>
</evidence>
<protein>
    <submittedName>
        <fullName evidence="2">Uncharacterized protein</fullName>
    </submittedName>
</protein>
<accession>A0AAV2JVU4</accession>
<name>A0AAV2JVU4_KNICA</name>